<reference evidence="1 2" key="1">
    <citation type="submission" date="2019-05" db="EMBL/GenBank/DDBJ databases">
        <title>Streptomyces marianii sp. nov., a novel marine actinomycete from southern coast of India.</title>
        <authorList>
            <person name="Iniyan A.M."/>
            <person name="Wink J."/>
            <person name="Ramprasad E."/>
            <person name="Ramana C.V."/>
            <person name="Bunk B."/>
            <person name="Sproer C."/>
            <person name="Joseph F.-J.R.S."/>
            <person name="Vincent S.G.P."/>
        </authorList>
    </citation>
    <scope>NUCLEOTIDE SEQUENCE [LARGE SCALE GENOMIC DNA]</scope>
    <source>
        <strain evidence="1 2">ICN19</strain>
    </source>
</reference>
<dbReference type="OrthoDB" id="3225333at2"/>
<accession>A0A5R9DUL6</accession>
<keyword evidence="2" id="KW-1185">Reference proteome</keyword>
<gene>
    <name evidence="1" type="ORF">FEF34_39370</name>
</gene>
<name>A0A5R9DUL6_9ACTN</name>
<comment type="caution">
    <text evidence="1">The sequence shown here is derived from an EMBL/GenBank/DDBJ whole genome shotgun (WGS) entry which is preliminary data.</text>
</comment>
<evidence type="ECO:0000313" key="1">
    <source>
        <dbReference type="EMBL" id="TLQ39438.1"/>
    </source>
</evidence>
<organism evidence="1 2">
    <name type="scientific">Streptomyces marianii</name>
    <dbReference type="NCBI Taxonomy" id="1817406"/>
    <lineage>
        <taxon>Bacteria</taxon>
        <taxon>Bacillati</taxon>
        <taxon>Actinomycetota</taxon>
        <taxon>Actinomycetes</taxon>
        <taxon>Kitasatosporales</taxon>
        <taxon>Streptomycetaceae</taxon>
        <taxon>Streptomyces</taxon>
    </lineage>
</organism>
<evidence type="ECO:0000313" key="2">
    <source>
        <dbReference type="Proteomes" id="UP000305921"/>
    </source>
</evidence>
<protein>
    <submittedName>
        <fullName evidence="1">Uncharacterized protein</fullName>
    </submittedName>
</protein>
<proteinExistence type="predicted"/>
<dbReference type="AlphaFoldDB" id="A0A5R9DUL6"/>
<sequence length="108" mass="11695">MEQLPFRVTIHRVYEDEVVENLTCPPGQVLWQALDFVQRVIARGHWVLIVPDQGCGLIAEVSAPIAPDLLSEIVSKAISAGQSTLVLPQTVDRSGVLPVLRTLSAAPS</sequence>
<dbReference type="Proteomes" id="UP000305921">
    <property type="component" value="Unassembled WGS sequence"/>
</dbReference>
<dbReference type="EMBL" id="VAWE01000002">
    <property type="protein sequence ID" value="TLQ39438.1"/>
    <property type="molecule type" value="Genomic_DNA"/>
</dbReference>
<dbReference type="RefSeq" id="WP_138058248.1">
    <property type="nucleotide sequence ID" value="NZ_VAWE01000002.1"/>
</dbReference>